<evidence type="ECO:0000259" key="6">
    <source>
        <dbReference type="PROSITE" id="PS50240"/>
    </source>
</evidence>
<keyword evidence="8" id="KW-1185">Reference proteome</keyword>
<reference evidence="8" key="1">
    <citation type="journal article" date="2002" name="Science">
        <title>The draft genome of Ciona intestinalis: insights into chordate and vertebrate origins.</title>
        <authorList>
            <person name="Dehal P."/>
            <person name="Satou Y."/>
            <person name="Campbell R.K."/>
            <person name="Chapman J."/>
            <person name="Degnan B."/>
            <person name="De Tomaso A."/>
            <person name="Davidson B."/>
            <person name="Di Gregorio A."/>
            <person name="Gelpke M."/>
            <person name="Goodstein D.M."/>
            <person name="Harafuji N."/>
            <person name="Hastings K.E."/>
            <person name="Ho I."/>
            <person name="Hotta K."/>
            <person name="Huang W."/>
            <person name="Kawashima T."/>
            <person name="Lemaire P."/>
            <person name="Martinez D."/>
            <person name="Meinertzhagen I.A."/>
            <person name="Necula S."/>
            <person name="Nonaka M."/>
            <person name="Putnam N."/>
            <person name="Rash S."/>
            <person name="Saiga H."/>
            <person name="Satake M."/>
            <person name="Terry A."/>
            <person name="Yamada L."/>
            <person name="Wang H.G."/>
            <person name="Awazu S."/>
            <person name="Azumi K."/>
            <person name="Boore J."/>
            <person name="Branno M."/>
            <person name="Chin-Bow S."/>
            <person name="DeSantis R."/>
            <person name="Doyle S."/>
            <person name="Francino P."/>
            <person name="Keys D.N."/>
            <person name="Haga S."/>
            <person name="Hayashi H."/>
            <person name="Hino K."/>
            <person name="Imai K.S."/>
            <person name="Inaba K."/>
            <person name="Kano S."/>
            <person name="Kobayashi K."/>
            <person name="Kobayashi M."/>
            <person name="Lee B.I."/>
            <person name="Makabe K.W."/>
            <person name="Manohar C."/>
            <person name="Matassi G."/>
            <person name="Medina M."/>
            <person name="Mochizuki Y."/>
            <person name="Mount S."/>
            <person name="Morishita T."/>
            <person name="Miura S."/>
            <person name="Nakayama A."/>
            <person name="Nishizaka S."/>
            <person name="Nomoto H."/>
            <person name="Ohta F."/>
            <person name="Oishi K."/>
            <person name="Rigoutsos I."/>
            <person name="Sano M."/>
            <person name="Sasaki A."/>
            <person name="Sasakura Y."/>
            <person name="Shoguchi E."/>
            <person name="Shin-i T."/>
            <person name="Spagnuolo A."/>
            <person name="Stainier D."/>
            <person name="Suzuki M.M."/>
            <person name="Tassy O."/>
            <person name="Takatori N."/>
            <person name="Tokuoka M."/>
            <person name="Yagi K."/>
            <person name="Yoshizaki F."/>
            <person name="Wada S."/>
            <person name="Zhang C."/>
            <person name="Hyatt P.D."/>
            <person name="Larimer F."/>
            <person name="Detter C."/>
            <person name="Doggett N."/>
            <person name="Glavina T."/>
            <person name="Hawkins T."/>
            <person name="Richardson P."/>
            <person name="Lucas S."/>
            <person name="Kohara Y."/>
            <person name="Levine M."/>
            <person name="Satoh N."/>
            <person name="Rokhsar D.S."/>
        </authorList>
    </citation>
    <scope>NUCLEOTIDE SEQUENCE [LARGE SCALE GENOMIC DNA]</scope>
</reference>
<dbReference type="PROSITE" id="PS00134">
    <property type="entry name" value="TRYPSIN_HIS"/>
    <property type="match status" value="1"/>
</dbReference>
<evidence type="ECO:0000256" key="4">
    <source>
        <dbReference type="RuleBase" id="RU363034"/>
    </source>
</evidence>
<dbReference type="GO" id="GO:0006508">
    <property type="term" value="P:proteolysis"/>
    <property type="evidence" value="ECO:0000318"/>
    <property type="project" value="GO_Central"/>
</dbReference>
<dbReference type="GO" id="GO:0004252">
    <property type="term" value="F:serine-type endopeptidase activity"/>
    <property type="evidence" value="ECO:0000318"/>
    <property type="project" value="GO_Central"/>
</dbReference>
<accession>H2XNM8</accession>
<dbReference type="Gene3D" id="2.40.10.10">
    <property type="entry name" value="Trypsin-like serine proteases"/>
    <property type="match status" value="1"/>
</dbReference>
<dbReference type="Ensembl" id="ENSCINT00000030599.1">
    <property type="protein sequence ID" value="ENSCINP00000031261.1"/>
    <property type="gene ID" value="ENSCING00000019075.1"/>
</dbReference>
<dbReference type="InterPro" id="IPR009003">
    <property type="entry name" value="Peptidase_S1_PA"/>
</dbReference>
<dbReference type="Proteomes" id="UP000008144">
    <property type="component" value="Chromosome 11"/>
</dbReference>
<evidence type="ECO:0000256" key="5">
    <source>
        <dbReference type="SAM" id="SignalP"/>
    </source>
</evidence>
<name>H2XNM8_CIOIN</name>
<dbReference type="STRING" id="7719.ENSCINP00000031261"/>
<keyword evidence="1 4" id="KW-0645">Protease</keyword>
<dbReference type="AlphaFoldDB" id="H2XNM8"/>
<dbReference type="HOGENOM" id="CLU_006842_7_0_1"/>
<proteinExistence type="predicted"/>
<evidence type="ECO:0000256" key="3">
    <source>
        <dbReference type="ARBA" id="ARBA00023157"/>
    </source>
</evidence>
<evidence type="ECO:0000256" key="1">
    <source>
        <dbReference type="ARBA" id="ARBA00022670"/>
    </source>
</evidence>
<sequence>MFWVFVFSSFLVIANVNGVYGRDSRIVGGVDATLGRWPWQGSIRFISTGTNFCGCSVISNRWLISAAHCTEGIRSASSIEVRLGVTNLLAGEATDVTYRLTSFHDHPDYVSSTFLNDITLLQTSLPITFNANVRAVALPSPGMIAIVGSPCWITGWGTTADSSSVSPNILQQAVVPIVNDSQCVAWYRQEGIMVFTNEQFCAGYEAGNIDSCQGDSGGPLTCNDTGIFVLQGITSYGVGCALSRRPGVYTRVSNYLTWINETIVLYSNSVGQKCTSSLRAILFSSFFFLILHKLTTF</sequence>
<dbReference type="InterPro" id="IPR001254">
    <property type="entry name" value="Trypsin_dom"/>
</dbReference>
<reference evidence="7" key="3">
    <citation type="submission" date="2025-08" db="UniProtKB">
        <authorList>
            <consortium name="Ensembl"/>
        </authorList>
    </citation>
    <scope>IDENTIFICATION</scope>
</reference>
<dbReference type="PANTHER" id="PTHR24252:SF7">
    <property type="entry name" value="HYALIN"/>
    <property type="match status" value="1"/>
</dbReference>
<evidence type="ECO:0000313" key="8">
    <source>
        <dbReference type="Proteomes" id="UP000008144"/>
    </source>
</evidence>
<dbReference type="PRINTS" id="PR00722">
    <property type="entry name" value="CHYMOTRYPSIN"/>
</dbReference>
<organism evidence="7 8">
    <name type="scientific">Ciona intestinalis</name>
    <name type="common">Transparent sea squirt</name>
    <name type="synonym">Ascidia intestinalis</name>
    <dbReference type="NCBI Taxonomy" id="7719"/>
    <lineage>
        <taxon>Eukaryota</taxon>
        <taxon>Metazoa</taxon>
        <taxon>Chordata</taxon>
        <taxon>Tunicata</taxon>
        <taxon>Ascidiacea</taxon>
        <taxon>Phlebobranchia</taxon>
        <taxon>Cionidae</taxon>
        <taxon>Ciona</taxon>
    </lineage>
</organism>
<keyword evidence="2 4" id="KW-0720">Serine protease</keyword>
<feature type="domain" description="Peptidase S1" evidence="6">
    <location>
        <begin position="26"/>
        <end position="264"/>
    </location>
</feature>
<dbReference type="InterPro" id="IPR043504">
    <property type="entry name" value="Peptidase_S1_PA_chymotrypsin"/>
</dbReference>
<dbReference type="Pfam" id="PF00089">
    <property type="entry name" value="Trypsin"/>
    <property type="match status" value="1"/>
</dbReference>
<keyword evidence="5" id="KW-0732">Signal</keyword>
<dbReference type="SUPFAM" id="SSF50494">
    <property type="entry name" value="Trypsin-like serine proteases"/>
    <property type="match status" value="1"/>
</dbReference>
<keyword evidence="4" id="KW-0378">Hydrolase</keyword>
<dbReference type="PANTHER" id="PTHR24252">
    <property type="entry name" value="ACROSIN-RELATED"/>
    <property type="match status" value="1"/>
</dbReference>
<dbReference type="EMBL" id="EAAA01000840">
    <property type="status" value="NOT_ANNOTATED_CDS"/>
    <property type="molecule type" value="Genomic_DNA"/>
</dbReference>
<feature type="chain" id="PRO_5003577306" description="Peptidase S1 domain-containing protein" evidence="5">
    <location>
        <begin position="22"/>
        <end position="297"/>
    </location>
</feature>
<feature type="signal peptide" evidence="5">
    <location>
        <begin position="1"/>
        <end position="21"/>
    </location>
</feature>
<dbReference type="FunFam" id="2.40.10.10:FF:000111">
    <property type="entry name" value="Blast:Serine protease nudel"/>
    <property type="match status" value="1"/>
</dbReference>
<evidence type="ECO:0000313" key="7">
    <source>
        <dbReference type="Ensembl" id="ENSCINP00000031261.1"/>
    </source>
</evidence>
<dbReference type="SMART" id="SM00020">
    <property type="entry name" value="Tryp_SPc"/>
    <property type="match status" value="1"/>
</dbReference>
<dbReference type="InterPro" id="IPR001314">
    <property type="entry name" value="Peptidase_S1A"/>
</dbReference>
<protein>
    <recommendedName>
        <fullName evidence="6">Peptidase S1 domain-containing protein</fullName>
    </recommendedName>
</protein>
<keyword evidence="3" id="KW-1015">Disulfide bond</keyword>
<dbReference type="PROSITE" id="PS50240">
    <property type="entry name" value="TRYPSIN_DOM"/>
    <property type="match status" value="1"/>
</dbReference>
<dbReference type="GO" id="GO:0005615">
    <property type="term" value="C:extracellular space"/>
    <property type="evidence" value="ECO:0000318"/>
    <property type="project" value="GO_Central"/>
</dbReference>
<reference evidence="7" key="4">
    <citation type="submission" date="2025-09" db="UniProtKB">
        <authorList>
            <consortium name="Ensembl"/>
        </authorList>
    </citation>
    <scope>IDENTIFICATION</scope>
</reference>
<dbReference type="InterPro" id="IPR018114">
    <property type="entry name" value="TRYPSIN_HIS"/>
</dbReference>
<dbReference type="PROSITE" id="PS00135">
    <property type="entry name" value="TRYPSIN_SER"/>
    <property type="match status" value="1"/>
</dbReference>
<dbReference type="CDD" id="cd00190">
    <property type="entry name" value="Tryp_SPc"/>
    <property type="match status" value="1"/>
</dbReference>
<dbReference type="InParanoid" id="H2XNM8"/>
<evidence type="ECO:0000256" key="2">
    <source>
        <dbReference type="ARBA" id="ARBA00022825"/>
    </source>
</evidence>
<dbReference type="MEROPS" id="S01.048"/>
<dbReference type="InterPro" id="IPR033116">
    <property type="entry name" value="TRYPSIN_SER"/>
</dbReference>
<reference evidence="7" key="2">
    <citation type="journal article" date="2008" name="Genome Biol.">
        <title>Improved genome assembly and evidence-based global gene model set for the chordate Ciona intestinalis: new insight into intron and operon populations.</title>
        <authorList>
            <person name="Satou Y."/>
            <person name="Mineta K."/>
            <person name="Ogasawara M."/>
            <person name="Sasakura Y."/>
            <person name="Shoguchi E."/>
            <person name="Ueno K."/>
            <person name="Yamada L."/>
            <person name="Matsumoto J."/>
            <person name="Wasserscheid J."/>
            <person name="Dewar K."/>
            <person name="Wiley G.B."/>
            <person name="Macmil S.L."/>
            <person name="Roe B.A."/>
            <person name="Zeller R.W."/>
            <person name="Hastings K.E."/>
            <person name="Lemaire P."/>
            <person name="Lindquist E."/>
            <person name="Endo T."/>
            <person name="Hotta K."/>
            <person name="Inaba K."/>
        </authorList>
    </citation>
    <scope>NUCLEOTIDE SEQUENCE [LARGE SCALE GENOMIC DNA]</scope>
    <source>
        <strain evidence="7">wild type</strain>
    </source>
</reference>
<dbReference type="GeneTree" id="ENSGT00940000162823"/>